<protein>
    <submittedName>
        <fullName evidence="2">Uncharacterized protein</fullName>
    </submittedName>
</protein>
<keyword evidence="3" id="KW-1185">Reference proteome</keyword>
<keyword evidence="1" id="KW-0175">Coiled coil</keyword>
<feature type="coiled-coil region" evidence="1">
    <location>
        <begin position="53"/>
        <end position="141"/>
    </location>
</feature>
<comment type="caution">
    <text evidence="2">The sequence shown here is derived from an EMBL/GenBank/DDBJ whole genome shotgun (WGS) entry which is preliminary data.</text>
</comment>
<accession>A0ABQ4R5G6</accession>
<sequence>MAVAADGDRRRLRDSYAVGSAREARRPMNAVTPFTRRKVAPTAPSTAVTVSPIDVLRRQLVEADAERQDAVRARHDLDESRADVLVGGDEATLKRHEEAAAAARRRLDIAESKHARLTIELRDAEHQAEQVRRRAVYAEAKRALKEAREIMSSEYEPAARAVADVLNRVSKLRGQVYAANQDLPADVEPLSLMVEPAFNGAHFTDGSDEMVEQTFLVDKATGQYAPYAAGPGPSFEYRTRMVKRSLPIHPARPHKAIADFVNLPGINDTYIFAAPFWGQPRA</sequence>
<evidence type="ECO:0000313" key="2">
    <source>
        <dbReference type="EMBL" id="GJD52484.1"/>
    </source>
</evidence>
<evidence type="ECO:0000256" key="1">
    <source>
        <dbReference type="SAM" id="Coils"/>
    </source>
</evidence>
<organism evidence="2 3">
    <name type="scientific">Methylobacterium crusticola</name>
    <dbReference type="NCBI Taxonomy" id="1697972"/>
    <lineage>
        <taxon>Bacteria</taxon>
        <taxon>Pseudomonadati</taxon>
        <taxon>Pseudomonadota</taxon>
        <taxon>Alphaproteobacteria</taxon>
        <taxon>Hyphomicrobiales</taxon>
        <taxon>Methylobacteriaceae</taxon>
        <taxon>Methylobacterium</taxon>
    </lineage>
</organism>
<gene>
    <name evidence="2" type="ORF">OPKNFCMD_5250</name>
</gene>
<evidence type="ECO:0000313" key="3">
    <source>
        <dbReference type="Proteomes" id="UP001055167"/>
    </source>
</evidence>
<dbReference type="Proteomes" id="UP001055167">
    <property type="component" value="Unassembled WGS sequence"/>
</dbReference>
<proteinExistence type="predicted"/>
<reference evidence="2" key="1">
    <citation type="journal article" date="2021" name="Front. Microbiol.">
        <title>Comprehensive Comparative Genomics and Phenotyping of Methylobacterium Species.</title>
        <authorList>
            <person name="Alessa O."/>
            <person name="Ogura Y."/>
            <person name="Fujitani Y."/>
            <person name="Takami H."/>
            <person name="Hayashi T."/>
            <person name="Sahin N."/>
            <person name="Tani A."/>
        </authorList>
    </citation>
    <scope>NUCLEOTIDE SEQUENCE</scope>
    <source>
        <strain evidence="2">KCTC 52305</strain>
    </source>
</reference>
<dbReference type="EMBL" id="BPQH01000019">
    <property type="protein sequence ID" value="GJD52484.1"/>
    <property type="molecule type" value="Genomic_DNA"/>
</dbReference>
<reference evidence="2" key="2">
    <citation type="submission" date="2021-08" db="EMBL/GenBank/DDBJ databases">
        <authorList>
            <person name="Tani A."/>
            <person name="Ola A."/>
            <person name="Ogura Y."/>
            <person name="Katsura K."/>
            <person name="Hayashi T."/>
        </authorList>
    </citation>
    <scope>NUCLEOTIDE SEQUENCE</scope>
    <source>
        <strain evidence="2">KCTC 52305</strain>
    </source>
</reference>
<name>A0ABQ4R5G6_9HYPH</name>